<dbReference type="Pfam" id="PF16987">
    <property type="entry name" value="KIX_2"/>
    <property type="match status" value="1"/>
</dbReference>
<organism evidence="4 5">
    <name type="scientific">Taxus chinensis</name>
    <name type="common">Chinese yew</name>
    <name type="synonym">Taxus wallichiana var. chinensis</name>
    <dbReference type="NCBI Taxonomy" id="29808"/>
    <lineage>
        <taxon>Eukaryota</taxon>
        <taxon>Viridiplantae</taxon>
        <taxon>Streptophyta</taxon>
        <taxon>Embryophyta</taxon>
        <taxon>Tracheophyta</taxon>
        <taxon>Spermatophyta</taxon>
        <taxon>Pinopsida</taxon>
        <taxon>Pinidae</taxon>
        <taxon>Conifers II</taxon>
        <taxon>Cupressales</taxon>
        <taxon>Taxaceae</taxon>
        <taxon>Taxus</taxon>
    </lineage>
</organism>
<feature type="non-terminal residue" evidence="4">
    <location>
        <position position="162"/>
    </location>
</feature>
<dbReference type="Gene3D" id="1.10.246.20">
    <property type="entry name" value="Coactivator CBP, KIX domain"/>
    <property type="match status" value="1"/>
</dbReference>
<comment type="caution">
    <text evidence="4">The sequence shown here is derived from an EMBL/GenBank/DDBJ whole genome shotgun (WGS) entry which is preliminary data.</text>
</comment>
<dbReference type="PANTHER" id="PTHR33137:SF4">
    <property type="entry name" value="MEDIATOR OF RNA POLYMERASE II TRANSCRIPTION SUBUNIT 15A-RELATED"/>
    <property type="match status" value="1"/>
</dbReference>
<keyword evidence="5" id="KW-1185">Reference proteome</keyword>
<evidence type="ECO:0000259" key="3">
    <source>
        <dbReference type="Pfam" id="PF16987"/>
    </source>
</evidence>
<dbReference type="Proteomes" id="UP000824469">
    <property type="component" value="Unassembled WGS sequence"/>
</dbReference>
<feature type="domain" description="Mediator complex subunit 15 KIX" evidence="3">
    <location>
        <begin position="1"/>
        <end position="54"/>
    </location>
</feature>
<name>A0AA38LA10_TAXCH</name>
<evidence type="ECO:0000256" key="2">
    <source>
        <dbReference type="ARBA" id="ARBA00023242"/>
    </source>
</evidence>
<dbReference type="InterPro" id="IPR036546">
    <property type="entry name" value="MED15_KIX"/>
</dbReference>
<feature type="non-terminal residue" evidence="4">
    <location>
        <position position="1"/>
    </location>
</feature>
<dbReference type="EMBL" id="JAHRHJ020000004">
    <property type="protein sequence ID" value="KAH9317433.1"/>
    <property type="molecule type" value="Genomic_DNA"/>
</dbReference>
<dbReference type="PANTHER" id="PTHR33137">
    <property type="entry name" value="MEDIATOR OF RNA POLYMERASE II TRANSCRIPTION SUBUNIT 15A-RELATED"/>
    <property type="match status" value="1"/>
</dbReference>
<evidence type="ECO:0000313" key="5">
    <source>
        <dbReference type="Proteomes" id="UP000824469"/>
    </source>
</evidence>
<gene>
    <name evidence="4" type="ORF">KI387_019202</name>
</gene>
<protein>
    <recommendedName>
        <fullName evidence="3">Mediator complex subunit 15 KIX domain-containing protein</fullName>
    </recommendedName>
</protein>
<dbReference type="InterPro" id="IPR044661">
    <property type="entry name" value="MED15a/b/c-like"/>
</dbReference>
<dbReference type="GO" id="GO:0003713">
    <property type="term" value="F:transcription coactivator activity"/>
    <property type="evidence" value="ECO:0007669"/>
    <property type="project" value="InterPro"/>
</dbReference>
<dbReference type="InterPro" id="IPR036529">
    <property type="entry name" value="KIX_dom_sf"/>
</dbReference>
<reference evidence="4 5" key="1">
    <citation type="journal article" date="2021" name="Nat. Plants">
        <title>The Taxus genome provides insights into paclitaxel biosynthesis.</title>
        <authorList>
            <person name="Xiong X."/>
            <person name="Gou J."/>
            <person name="Liao Q."/>
            <person name="Li Y."/>
            <person name="Zhou Q."/>
            <person name="Bi G."/>
            <person name="Li C."/>
            <person name="Du R."/>
            <person name="Wang X."/>
            <person name="Sun T."/>
            <person name="Guo L."/>
            <person name="Liang H."/>
            <person name="Lu P."/>
            <person name="Wu Y."/>
            <person name="Zhang Z."/>
            <person name="Ro D.K."/>
            <person name="Shang Y."/>
            <person name="Huang S."/>
            <person name="Yan J."/>
        </authorList>
    </citation>
    <scope>NUCLEOTIDE SEQUENCE [LARGE SCALE GENOMIC DNA]</scope>
    <source>
        <strain evidence="4">Ta-2019</strain>
    </source>
</reference>
<dbReference type="AlphaFoldDB" id="A0AA38LA10"/>
<dbReference type="GO" id="GO:0005634">
    <property type="term" value="C:nucleus"/>
    <property type="evidence" value="ECO:0007669"/>
    <property type="project" value="UniProtKB-SubCell"/>
</dbReference>
<evidence type="ECO:0000256" key="1">
    <source>
        <dbReference type="ARBA" id="ARBA00004123"/>
    </source>
</evidence>
<dbReference type="GO" id="GO:0031490">
    <property type="term" value="F:chromatin DNA binding"/>
    <property type="evidence" value="ECO:0007669"/>
    <property type="project" value="InterPro"/>
</dbReference>
<evidence type="ECO:0000313" key="4">
    <source>
        <dbReference type="EMBL" id="KAH9317433.1"/>
    </source>
</evidence>
<keyword evidence="2" id="KW-0539">Nucleus</keyword>
<sequence length="162" mass="18367">MDTLQRYMPVTGPDGMNELRKIALHFEEKIYAAALDQQDYLRKISLKMLSLRNHVSRDGNPLADVSSSSNQTPLDPGLMMPPHLRNTALVNGNGISLPGQAQQQQALLQQDIKPGMESLGQTVQSNVIDRQEKIFQKLQKLKDIYFPDLRELLQKLTLKCRQ</sequence>
<proteinExistence type="predicted"/>
<accession>A0AA38LA10</accession>
<comment type="subcellular location">
    <subcellularLocation>
        <location evidence="1">Nucleus</location>
    </subcellularLocation>
</comment>